<reference evidence="1 2" key="1">
    <citation type="submission" date="2019-09" db="EMBL/GenBank/DDBJ databases">
        <title>Genome sequence of Rhodovastum atsumiense, a diverse member of the Acetobacteraceae family of non-sulfur purple photosynthetic bacteria.</title>
        <authorList>
            <person name="Meyer T."/>
            <person name="Kyndt J."/>
        </authorList>
    </citation>
    <scope>NUCLEOTIDE SEQUENCE [LARGE SCALE GENOMIC DNA]</scope>
    <source>
        <strain evidence="1 2">DSM 21279</strain>
    </source>
</reference>
<dbReference type="OrthoDB" id="7284755at2"/>
<evidence type="ECO:0008006" key="3">
    <source>
        <dbReference type="Google" id="ProtNLM"/>
    </source>
</evidence>
<proteinExistence type="predicted"/>
<accession>A0A5M6J229</accession>
<dbReference type="AlphaFoldDB" id="A0A5M6J229"/>
<organism evidence="1 2">
    <name type="scientific">Rhodovastum atsumiense</name>
    <dbReference type="NCBI Taxonomy" id="504468"/>
    <lineage>
        <taxon>Bacteria</taxon>
        <taxon>Pseudomonadati</taxon>
        <taxon>Pseudomonadota</taxon>
        <taxon>Alphaproteobacteria</taxon>
        <taxon>Acetobacterales</taxon>
        <taxon>Acetobacteraceae</taxon>
        <taxon>Rhodovastum</taxon>
    </lineage>
</organism>
<protein>
    <recommendedName>
        <fullName evidence="3">Autotransporter outer membrane beta-barrel domain-containing protein</fullName>
    </recommendedName>
</protein>
<evidence type="ECO:0000313" key="2">
    <source>
        <dbReference type="Proteomes" id="UP000325255"/>
    </source>
</evidence>
<gene>
    <name evidence="1" type="ORF">F1189_00615</name>
</gene>
<dbReference type="Proteomes" id="UP000325255">
    <property type="component" value="Unassembled WGS sequence"/>
</dbReference>
<comment type="caution">
    <text evidence="1">The sequence shown here is derived from an EMBL/GenBank/DDBJ whole genome shotgun (WGS) entry which is preliminary data.</text>
</comment>
<name>A0A5M6J229_9PROT</name>
<keyword evidence="2" id="KW-1185">Reference proteome</keyword>
<dbReference type="EMBL" id="VWPK01000001">
    <property type="protein sequence ID" value="KAA5614663.1"/>
    <property type="molecule type" value="Genomic_DNA"/>
</dbReference>
<dbReference type="RefSeq" id="WP_150038420.1">
    <property type="nucleotide sequence ID" value="NZ_OW485601.1"/>
</dbReference>
<sequence>MPVQPRTGGQTALTTAMAHTTAQTRPDGTLVVSSGTVTFRNTTLSGTTVQLVGTETAPPTLAISGVTLARNTSVGATNYSYVPTQYVFAGTLRASGQNTNLGTIRADSTDFQRAGQLRIDIAAAGGQFTNRGTITSGRMGDITVHAAATGARLANNGVIDVGGHATIDASVIGTGTIRFQQATPLHGFVATPNLTTTGAVGSGQTIRFLGGDDLRIGNLRDFHGLISGFSATSVFHAQDHIDLLGHNITAARFANGVLTLTENGATAGRLRFAGSYAADAFQLTHSQLSTGTSLVDATTITLRA</sequence>
<evidence type="ECO:0000313" key="1">
    <source>
        <dbReference type="EMBL" id="KAA5614663.1"/>
    </source>
</evidence>